<organism evidence="5 6">
    <name type="scientific">Nocardia ignorata</name>
    <dbReference type="NCBI Taxonomy" id="145285"/>
    <lineage>
        <taxon>Bacteria</taxon>
        <taxon>Bacillati</taxon>
        <taxon>Actinomycetota</taxon>
        <taxon>Actinomycetes</taxon>
        <taxon>Mycobacteriales</taxon>
        <taxon>Nocardiaceae</taxon>
        <taxon>Nocardia</taxon>
    </lineage>
</organism>
<dbReference type="PANTHER" id="PTHR30404:SF0">
    <property type="entry name" value="N-ACETYLMURAMOYL-L-ALANINE AMIDASE AMIC"/>
    <property type="match status" value="1"/>
</dbReference>
<feature type="compositionally biased region" description="Low complexity" evidence="2">
    <location>
        <begin position="475"/>
        <end position="487"/>
    </location>
</feature>
<dbReference type="EMBL" id="SNXK01000001">
    <property type="protein sequence ID" value="TDP41973.1"/>
    <property type="molecule type" value="Genomic_DNA"/>
</dbReference>
<dbReference type="GO" id="GO:0030288">
    <property type="term" value="C:outer membrane-bounded periplasmic space"/>
    <property type="evidence" value="ECO:0007669"/>
    <property type="project" value="TreeGrafter"/>
</dbReference>
<dbReference type="SMART" id="SM00646">
    <property type="entry name" value="Ami_3"/>
    <property type="match status" value="1"/>
</dbReference>
<dbReference type="Pfam" id="PF01520">
    <property type="entry name" value="Amidase_3"/>
    <property type="match status" value="1"/>
</dbReference>
<comment type="caution">
    <text evidence="5">The sequence shown here is derived from an EMBL/GenBank/DDBJ whole genome shotgun (WGS) entry which is preliminary data.</text>
</comment>
<dbReference type="AlphaFoldDB" id="A0A4R6PUN2"/>
<accession>A0A4R6PUN2</accession>
<evidence type="ECO:0000313" key="5">
    <source>
        <dbReference type="EMBL" id="TDP41973.1"/>
    </source>
</evidence>
<dbReference type="Proteomes" id="UP000295087">
    <property type="component" value="Unassembled WGS sequence"/>
</dbReference>
<dbReference type="Gene3D" id="3.40.630.40">
    <property type="entry name" value="Zn-dependent exopeptidases"/>
    <property type="match status" value="1"/>
</dbReference>
<feature type="compositionally biased region" description="Gly residues" evidence="2">
    <location>
        <begin position="368"/>
        <end position="389"/>
    </location>
</feature>
<dbReference type="CDD" id="cd02696">
    <property type="entry name" value="MurNAc-LAA"/>
    <property type="match status" value="1"/>
</dbReference>
<keyword evidence="3" id="KW-0732">Signal</keyword>
<gene>
    <name evidence="5" type="ORF">DFR75_1011078</name>
</gene>
<proteinExistence type="predicted"/>
<dbReference type="GO" id="GO:0008745">
    <property type="term" value="F:N-acetylmuramoyl-L-alanine amidase activity"/>
    <property type="evidence" value="ECO:0007669"/>
    <property type="project" value="InterPro"/>
</dbReference>
<sequence>MKPDIIKAGLCSTVSAAVVVSLSGLLPVTAHAAPEPAQGDQLAGKTIFLDPGHQGPAHAEDLTRQVDNGRGGTKDCQTTGMTSLGGVPEHTINWEVAQLVKTSLQALGAEVVLSRADDAGWGGCVDERARAANESGAEVAVSIHADSAPVDQRGFHLILPQLPVPDPAVEQAQSRAGLAASSAVRDAYVAAGIPPATYGGANNGLQTRADVAGPALTRVPLVFVEMGNGANAEDAALLESREGRLQHAVAITTGLVGYLLNKPIGPAPALASAPKPIPGRAPVATPVPTPGQEPEPGAATDSTTEKPGQSDTTSPRRGEPSTSKSAPGAAGESGQGSVPESDGTGQGSAPESGGVGQGSAPGAASGPESGGVGEGAASGPGSGGVGEGSAPGSEATGNGAGPESGANGPGSAPESGPAGAPAQGSPENGAAGDESGQNSAPVEEPSSDSTTPAAPAPARAPARAPIADPAPLPYAPARTAPGANARPPAAPAPTPRERGGAAPKAQPYQEESVPDITSLSSSLGGPVLTVMNMLMPMAQSLGMDNSVVTDQLINLAYTLAGVVFGPTK</sequence>
<feature type="signal peptide" evidence="3">
    <location>
        <begin position="1"/>
        <end position="32"/>
    </location>
</feature>
<feature type="compositionally biased region" description="Low complexity" evidence="2">
    <location>
        <begin position="452"/>
        <end position="467"/>
    </location>
</feature>
<dbReference type="PANTHER" id="PTHR30404">
    <property type="entry name" value="N-ACETYLMURAMOYL-L-ALANINE AMIDASE"/>
    <property type="match status" value="1"/>
</dbReference>
<keyword evidence="6" id="KW-1185">Reference proteome</keyword>
<evidence type="ECO:0000256" key="3">
    <source>
        <dbReference type="SAM" id="SignalP"/>
    </source>
</evidence>
<keyword evidence="1" id="KW-0378">Hydrolase</keyword>
<name>A0A4R6PUN2_NOCIG</name>
<dbReference type="SUPFAM" id="SSF53187">
    <property type="entry name" value="Zn-dependent exopeptidases"/>
    <property type="match status" value="1"/>
</dbReference>
<feature type="compositionally biased region" description="Low complexity" evidence="2">
    <location>
        <begin position="404"/>
        <end position="426"/>
    </location>
</feature>
<dbReference type="GO" id="GO:0009253">
    <property type="term" value="P:peptidoglycan catabolic process"/>
    <property type="evidence" value="ECO:0007669"/>
    <property type="project" value="InterPro"/>
</dbReference>
<dbReference type="RefSeq" id="WP_208115312.1">
    <property type="nucleotide sequence ID" value="NZ_JBHXPO010000001.1"/>
</dbReference>
<feature type="compositionally biased region" description="Pro residues" evidence="2">
    <location>
        <begin position="275"/>
        <end position="293"/>
    </location>
</feature>
<evidence type="ECO:0000256" key="2">
    <source>
        <dbReference type="SAM" id="MobiDB-lite"/>
    </source>
</evidence>
<evidence type="ECO:0000313" key="6">
    <source>
        <dbReference type="Proteomes" id="UP000295087"/>
    </source>
</evidence>
<feature type="chain" id="PRO_5020426945" evidence="3">
    <location>
        <begin position="33"/>
        <end position="568"/>
    </location>
</feature>
<feature type="domain" description="MurNAc-LAA" evidence="4">
    <location>
        <begin position="129"/>
        <end position="256"/>
    </location>
</feature>
<protein>
    <submittedName>
        <fullName evidence="5">N-acetylmuramoyl-L-alanine amidase</fullName>
    </submittedName>
</protein>
<evidence type="ECO:0000259" key="4">
    <source>
        <dbReference type="SMART" id="SM00646"/>
    </source>
</evidence>
<reference evidence="5 6" key="1">
    <citation type="submission" date="2019-03" db="EMBL/GenBank/DDBJ databases">
        <title>Genomic Encyclopedia of Type Strains, Phase IV (KMG-IV): sequencing the most valuable type-strain genomes for metagenomic binning, comparative biology and taxonomic classification.</title>
        <authorList>
            <person name="Goeker M."/>
        </authorList>
    </citation>
    <scope>NUCLEOTIDE SEQUENCE [LARGE SCALE GENOMIC DNA]</scope>
    <source>
        <strain evidence="5 6">DSM 44496</strain>
    </source>
</reference>
<dbReference type="InterPro" id="IPR050695">
    <property type="entry name" value="N-acetylmuramoyl_amidase_3"/>
</dbReference>
<dbReference type="InterPro" id="IPR002508">
    <property type="entry name" value="MurNAc-LAA_cat"/>
</dbReference>
<feature type="region of interest" description="Disordered" evidence="2">
    <location>
        <begin position="271"/>
        <end position="520"/>
    </location>
</feature>
<evidence type="ECO:0000256" key="1">
    <source>
        <dbReference type="ARBA" id="ARBA00022801"/>
    </source>
</evidence>
<feature type="compositionally biased region" description="Polar residues" evidence="2">
    <location>
        <begin position="300"/>
        <end position="313"/>
    </location>
</feature>